<proteinExistence type="predicted"/>
<protein>
    <submittedName>
        <fullName evidence="4">Plastocyanin</fullName>
    </submittedName>
</protein>
<dbReference type="InterPro" id="IPR008972">
    <property type="entry name" value="Cupredoxin"/>
</dbReference>
<evidence type="ECO:0000259" key="3">
    <source>
        <dbReference type="Pfam" id="PF00127"/>
    </source>
</evidence>
<dbReference type="RefSeq" id="WP_142100469.1">
    <property type="nucleotide sequence ID" value="NZ_VIGH01000006.1"/>
</dbReference>
<dbReference type="InterPro" id="IPR000923">
    <property type="entry name" value="BlueCu_1"/>
</dbReference>
<gene>
    <name evidence="4" type="ORF">FK531_14405</name>
</gene>
<keyword evidence="2" id="KW-0186">Copper</keyword>
<keyword evidence="1" id="KW-0479">Metal-binding</keyword>
<dbReference type="PROSITE" id="PS51257">
    <property type="entry name" value="PROKAR_LIPOPROTEIN"/>
    <property type="match status" value="1"/>
</dbReference>
<evidence type="ECO:0000313" key="5">
    <source>
        <dbReference type="Proteomes" id="UP000316256"/>
    </source>
</evidence>
<dbReference type="SUPFAM" id="SSF49503">
    <property type="entry name" value="Cupredoxins"/>
    <property type="match status" value="1"/>
</dbReference>
<evidence type="ECO:0000256" key="1">
    <source>
        <dbReference type="ARBA" id="ARBA00022723"/>
    </source>
</evidence>
<keyword evidence="5" id="KW-1185">Reference proteome</keyword>
<accession>A0A541B7J3</accession>
<dbReference type="AlphaFoldDB" id="A0A541B7J3"/>
<dbReference type="EMBL" id="VIGH01000006">
    <property type="protein sequence ID" value="TQF68296.1"/>
    <property type="molecule type" value="Genomic_DNA"/>
</dbReference>
<evidence type="ECO:0000313" key="4">
    <source>
        <dbReference type="EMBL" id="TQF68296.1"/>
    </source>
</evidence>
<dbReference type="OrthoDB" id="574459at2"/>
<dbReference type="PANTHER" id="PTHR36507:SF1">
    <property type="entry name" value="BLL1555 PROTEIN"/>
    <property type="match status" value="1"/>
</dbReference>
<organism evidence="4 5">
    <name type="scientific">Rhodococcus spelaei</name>
    <dbReference type="NCBI Taxonomy" id="2546320"/>
    <lineage>
        <taxon>Bacteria</taxon>
        <taxon>Bacillati</taxon>
        <taxon>Actinomycetota</taxon>
        <taxon>Actinomycetes</taxon>
        <taxon>Mycobacteriales</taxon>
        <taxon>Nocardiaceae</taxon>
        <taxon>Rhodococcus</taxon>
    </lineage>
</organism>
<evidence type="ECO:0000256" key="2">
    <source>
        <dbReference type="ARBA" id="ARBA00023008"/>
    </source>
</evidence>
<comment type="caution">
    <text evidence="4">The sequence shown here is derived from an EMBL/GenBank/DDBJ whole genome shotgun (WGS) entry which is preliminary data.</text>
</comment>
<dbReference type="GO" id="GO:0005507">
    <property type="term" value="F:copper ion binding"/>
    <property type="evidence" value="ECO:0007669"/>
    <property type="project" value="InterPro"/>
</dbReference>
<dbReference type="GO" id="GO:0009055">
    <property type="term" value="F:electron transfer activity"/>
    <property type="evidence" value="ECO:0007669"/>
    <property type="project" value="InterPro"/>
</dbReference>
<reference evidence="4 5" key="1">
    <citation type="submission" date="2019-06" db="EMBL/GenBank/DDBJ databases">
        <title>Rhodococcus spaelei sp. nov., isolated from a cave.</title>
        <authorList>
            <person name="Lee S.D."/>
        </authorList>
    </citation>
    <scope>NUCLEOTIDE SEQUENCE [LARGE SCALE GENOMIC DNA]</scope>
    <source>
        <strain evidence="4 5">C9-5</strain>
    </source>
</reference>
<dbReference type="Pfam" id="PF00127">
    <property type="entry name" value="Copper-bind"/>
    <property type="match status" value="1"/>
</dbReference>
<dbReference type="Gene3D" id="2.60.40.420">
    <property type="entry name" value="Cupredoxins - blue copper proteins"/>
    <property type="match status" value="1"/>
</dbReference>
<feature type="domain" description="Blue (type 1) copper" evidence="3">
    <location>
        <begin position="87"/>
        <end position="166"/>
    </location>
</feature>
<dbReference type="InterPro" id="IPR052721">
    <property type="entry name" value="ET_Amicyanin"/>
</dbReference>
<name>A0A541B7J3_9NOCA</name>
<sequence>MTSSTTRHRRAPTARVGAAALSAVGLILVSGCGGQGSPGAAPTVDFGSAGGPTPGMVGEGSAAAPMSGMSGMAVAQANPTASLAVASTAVKIENFAFDPASITVPVGATVTWTNDDQEPHTVVADGGSFHSPGMDAGATFSYTFTAPGTFTYICSVHPFMHATVVVTP</sequence>
<dbReference type="InterPro" id="IPR035668">
    <property type="entry name" value="Amicyanin"/>
</dbReference>
<dbReference type="PANTHER" id="PTHR36507">
    <property type="entry name" value="BLL1555 PROTEIN"/>
    <property type="match status" value="1"/>
</dbReference>
<dbReference type="CDD" id="cd13921">
    <property type="entry name" value="Amicyanin"/>
    <property type="match status" value="1"/>
</dbReference>
<dbReference type="Proteomes" id="UP000316256">
    <property type="component" value="Unassembled WGS sequence"/>
</dbReference>